<feature type="transmembrane region" description="Helical" evidence="1">
    <location>
        <begin position="49"/>
        <end position="74"/>
    </location>
</feature>
<dbReference type="InterPro" id="IPR021683">
    <property type="entry name" value="DUF3267"/>
</dbReference>
<accession>A0A7X9UCN9</accession>
<feature type="transmembrane region" description="Helical" evidence="1">
    <location>
        <begin position="22"/>
        <end position="42"/>
    </location>
</feature>
<keyword evidence="1" id="KW-1133">Transmembrane helix</keyword>
<name>A0A7X9UCN9_9ACTN</name>
<reference evidence="2 3" key="1">
    <citation type="submission" date="2020-04" db="EMBL/GenBank/DDBJ databases">
        <title>Collinsella sp. KGMB02528 nov., an anaerobic actinobacterium isolated from human feces.</title>
        <authorList>
            <person name="Han K.-I."/>
            <person name="Eom M.K."/>
            <person name="Kim J.-S."/>
            <person name="Lee K.C."/>
            <person name="Suh M.K."/>
            <person name="Park S.-H."/>
            <person name="Lee J.H."/>
            <person name="Kang S.W."/>
            <person name="Park J.-E."/>
            <person name="Oh B.S."/>
            <person name="Yu S.Y."/>
            <person name="Choi S.-H."/>
            <person name="Lee D.H."/>
            <person name="Yoon H."/>
            <person name="Kim B.-Y."/>
            <person name="Lee J.H."/>
            <person name="Lee J.-S."/>
        </authorList>
    </citation>
    <scope>NUCLEOTIDE SEQUENCE [LARGE SCALE GENOMIC DNA]</scope>
    <source>
        <strain evidence="2 3">KGMB02528</strain>
    </source>
</reference>
<feature type="transmembrane region" description="Helical" evidence="1">
    <location>
        <begin position="119"/>
        <end position="138"/>
    </location>
</feature>
<dbReference type="RefSeq" id="WP_169277687.1">
    <property type="nucleotide sequence ID" value="NZ_JABBCP010000005.1"/>
</dbReference>
<evidence type="ECO:0000313" key="3">
    <source>
        <dbReference type="Proteomes" id="UP000546970"/>
    </source>
</evidence>
<sequence>MHEIGNIHTFEDSTFLQSICRVSYAVLLAGTLGGAVLFLCGIPCELPAAIAGGACSVALLLAGIAVATLVSFALHECVHALFFKVLGPVGSRVTFGWNLDVAMIYACAEGIVYSRRRYLVIVLAPTVMVTGIIVALGVLSGCTLASWVVCVLHLSGCTGDWFYARAIVSNPRIRWCEDEAWGVRFYGEEKGEGNDCE</sequence>
<keyword evidence="3" id="KW-1185">Reference proteome</keyword>
<dbReference type="AlphaFoldDB" id="A0A7X9UCN9"/>
<evidence type="ECO:0000256" key="1">
    <source>
        <dbReference type="SAM" id="Phobius"/>
    </source>
</evidence>
<dbReference type="EMBL" id="JABBCP010000005">
    <property type="protein sequence ID" value="NMF56079.1"/>
    <property type="molecule type" value="Genomic_DNA"/>
</dbReference>
<dbReference type="Pfam" id="PF11667">
    <property type="entry name" value="DUF3267"/>
    <property type="match status" value="1"/>
</dbReference>
<dbReference type="Proteomes" id="UP000546970">
    <property type="component" value="Unassembled WGS sequence"/>
</dbReference>
<feature type="transmembrane region" description="Helical" evidence="1">
    <location>
        <begin position="144"/>
        <end position="164"/>
    </location>
</feature>
<evidence type="ECO:0000313" key="2">
    <source>
        <dbReference type="EMBL" id="NMF56079.1"/>
    </source>
</evidence>
<keyword evidence="1" id="KW-0472">Membrane</keyword>
<gene>
    <name evidence="2" type="ORF">HF320_07035</name>
</gene>
<protein>
    <submittedName>
        <fullName evidence="2">DUF3267 domain-containing protein</fullName>
    </submittedName>
</protein>
<keyword evidence="1" id="KW-0812">Transmembrane</keyword>
<proteinExistence type="predicted"/>
<comment type="caution">
    <text evidence="2">The sequence shown here is derived from an EMBL/GenBank/DDBJ whole genome shotgun (WGS) entry which is preliminary data.</text>
</comment>
<feature type="transmembrane region" description="Helical" evidence="1">
    <location>
        <begin position="94"/>
        <end position="112"/>
    </location>
</feature>
<organism evidence="2 3">
    <name type="scientific">Collinsella acetigenes</name>
    <dbReference type="NCBI Taxonomy" id="2713419"/>
    <lineage>
        <taxon>Bacteria</taxon>
        <taxon>Bacillati</taxon>
        <taxon>Actinomycetota</taxon>
        <taxon>Coriobacteriia</taxon>
        <taxon>Coriobacteriales</taxon>
        <taxon>Coriobacteriaceae</taxon>
        <taxon>Collinsella</taxon>
    </lineage>
</organism>